<feature type="compositionally biased region" description="Polar residues" evidence="4">
    <location>
        <begin position="433"/>
        <end position="442"/>
    </location>
</feature>
<accession>A0AAV1YEB5</accession>
<keyword evidence="6" id="KW-1185">Reference proteome</keyword>
<evidence type="ECO:0000256" key="2">
    <source>
        <dbReference type="ARBA" id="ARBA00010291"/>
    </source>
</evidence>
<evidence type="ECO:0000256" key="3">
    <source>
        <dbReference type="ARBA" id="ARBA00023242"/>
    </source>
</evidence>
<comment type="subcellular location">
    <subcellularLocation>
        <location evidence="1">Nucleus</location>
    </subcellularLocation>
</comment>
<comment type="similarity">
    <text evidence="2">Belongs to the CENP-C/MIF2 family.</text>
</comment>
<dbReference type="GO" id="GO:0051315">
    <property type="term" value="P:attachment of mitotic spindle microtubules to kinetochore"/>
    <property type="evidence" value="ECO:0007669"/>
    <property type="project" value="TreeGrafter"/>
</dbReference>
<feature type="compositionally biased region" description="Polar residues" evidence="4">
    <location>
        <begin position="555"/>
        <end position="564"/>
    </location>
</feature>
<dbReference type="GO" id="GO:0051455">
    <property type="term" value="P:spindle attachment to meiosis I kinetochore"/>
    <property type="evidence" value="ECO:0007669"/>
    <property type="project" value="TreeGrafter"/>
</dbReference>
<keyword evidence="3" id="KW-0539">Nucleus</keyword>
<feature type="region of interest" description="Disordered" evidence="4">
    <location>
        <begin position="151"/>
        <end position="186"/>
    </location>
</feature>
<evidence type="ECO:0008006" key="7">
    <source>
        <dbReference type="Google" id="ProtNLM"/>
    </source>
</evidence>
<dbReference type="AlphaFoldDB" id="A0AAV1YEB5"/>
<feature type="compositionally biased region" description="Basic and acidic residues" evidence="4">
    <location>
        <begin position="447"/>
        <end position="456"/>
    </location>
</feature>
<dbReference type="EMBL" id="CAXHTB010000024">
    <property type="protein sequence ID" value="CAL0332374.1"/>
    <property type="molecule type" value="Genomic_DNA"/>
</dbReference>
<feature type="compositionally biased region" description="Acidic residues" evidence="4">
    <location>
        <begin position="78"/>
        <end position="89"/>
    </location>
</feature>
<protein>
    <recommendedName>
        <fullName evidence="7">Centromere protein C</fullName>
    </recommendedName>
</protein>
<dbReference type="PANTHER" id="PTHR16684:SF11">
    <property type="entry name" value="CENTROMERE PROTEIN C"/>
    <property type="match status" value="1"/>
</dbReference>
<dbReference type="InterPro" id="IPR028386">
    <property type="entry name" value="CENP-C/Mif2/cnp3"/>
</dbReference>
<evidence type="ECO:0000256" key="1">
    <source>
        <dbReference type="ARBA" id="ARBA00004123"/>
    </source>
</evidence>
<feature type="region of interest" description="Disordered" evidence="4">
    <location>
        <begin position="553"/>
        <end position="638"/>
    </location>
</feature>
<feature type="compositionally biased region" description="Polar residues" evidence="4">
    <location>
        <begin position="158"/>
        <end position="167"/>
    </location>
</feature>
<evidence type="ECO:0000313" key="5">
    <source>
        <dbReference type="EMBL" id="CAL0332374.1"/>
    </source>
</evidence>
<comment type="caution">
    <text evidence="5">The sequence shown here is derived from an EMBL/GenBank/DDBJ whole genome shotgun (WGS) entry which is preliminary data.</text>
</comment>
<evidence type="ECO:0000313" key="6">
    <source>
        <dbReference type="Proteomes" id="UP001497480"/>
    </source>
</evidence>
<sequence>MEDPLFNYWGLSLFPQTTSISPSNNPHDSHHDLHQIHNHLKPMALANPGKLLDEAKSILDANAELFNSQTSNVPPSDETSDVVPEESQDQEFPRRRRPALGLKRGRFSLKPTKNTPVENLLPTLDLDKLKDPVEFFLAHERLENAKREIQKQMGGVSFESNGDNTSNKPRKRRPELPGNNQRPIKYKHRYPKETFDSNDPVPSFQEIVGSHSRSPVGENTDKGGSNILDPVGENPDNCEACLTSLENEVTGEDLLAKEDVKLNDLLDGLLRCSPEDLEGDGAMTLLQERLQIKPIVLEELSVPDFPDNKMIDLKSLQGNLSKPRKALSNIDNLLKGMNKTPLKQGVGNPVQQLASPTPPRSPFAALSSLQRHISRSKSSVDPFSAVEIDQLSARNNSPAPMINQELDVVGSGIPSNEQNEHIIEDVVAVSKPSSVVNTASNQTSTSEESKKGDSGKSPDMSNVPLPEETTAASETALVEDTIMNFANTSQNSMEDNAGEPGFDAESNECHVDMDVDIGGNDMAKGAMNDKEDRPNFEGRAPAASVPMADLDFNFVSPQDQSNPDGFQANARDKCTRKADDVPEKCSQLQEKPDSSLVPVNGQRKAKLRSQKQRQSEAHKLSRRKSLAAAGTSWNTGLRRSTRNRTRPLEYWKGERAVYGRIHDSLVTVIGVKCMSPGTDGKPTMKVKSYVSDKYKELLEFSSLH</sequence>
<organism evidence="5 6">
    <name type="scientific">Lupinus luteus</name>
    <name type="common">European yellow lupine</name>
    <dbReference type="NCBI Taxonomy" id="3873"/>
    <lineage>
        <taxon>Eukaryota</taxon>
        <taxon>Viridiplantae</taxon>
        <taxon>Streptophyta</taxon>
        <taxon>Embryophyta</taxon>
        <taxon>Tracheophyta</taxon>
        <taxon>Spermatophyta</taxon>
        <taxon>Magnoliopsida</taxon>
        <taxon>eudicotyledons</taxon>
        <taxon>Gunneridae</taxon>
        <taxon>Pentapetalae</taxon>
        <taxon>rosids</taxon>
        <taxon>fabids</taxon>
        <taxon>Fabales</taxon>
        <taxon>Fabaceae</taxon>
        <taxon>Papilionoideae</taxon>
        <taxon>50 kb inversion clade</taxon>
        <taxon>genistoids sensu lato</taxon>
        <taxon>core genistoids</taxon>
        <taxon>Genisteae</taxon>
        <taxon>Lupinus</taxon>
    </lineage>
</organism>
<gene>
    <name evidence="5" type="ORF">LLUT_LOCUS33434</name>
</gene>
<feature type="region of interest" description="Disordered" evidence="4">
    <location>
        <begin position="433"/>
        <end position="471"/>
    </location>
</feature>
<feature type="compositionally biased region" description="Basic and acidic residues" evidence="4">
    <location>
        <begin position="570"/>
        <end position="583"/>
    </location>
</feature>
<dbReference type="GO" id="GO:0051382">
    <property type="term" value="P:kinetochore assembly"/>
    <property type="evidence" value="ECO:0007669"/>
    <property type="project" value="InterPro"/>
</dbReference>
<proteinExistence type="inferred from homology"/>
<dbReference type="GO" id="GO:0019237">
    <property type="term" value="F:centromeric DNA binding"/>
    <property type="evidence" value="ECO:0007669"/>
    <property type="project" value="InterPro"/>
</dbReference>
<evidence type="ECO:0000256" key="4">
    <source>
        <dbReference type="SAM" id="MobiDB-lite"/>
    </source>
</evidence>
<dbReference type="PANTHER" id="PTHR16684">
    <property type="entry name" value="CENTROMERE PROTEIN C"/>
    <property type="match status" value="1"/>
</dbReference>
<name>A0AAV1YEB5_LUPLU</name>
<feature type="region of interest" description="Disordered" evidence="4">
    <location>
        <begin position="67"/>
        <end position="100"/>
    </location>
</feature>
<dbReference type="GO" id="GO:0000776">
    <property type="term" value="C:kinetochore"/>
    <property type="evidence" value="ECO:0007669"/>
    <property type="project" value="InterPro"/>
</dbReference>
<dbReference type="GO" id="GO:0005634">
    <property type="term" value="C:nucleus"/>
    <property type="evidence" value="ECO:0007669"/>
    <property type="project" value="UniProtKB-SubCell"/>
</dbReference>
<reference evidence="5 6" key="1">
    <citation type="submission" date="2024-03" db="EMBL/GenBank/DDBJ databases">
        <authorList>
            <person name="Martinez-Hernandez J."/>
        </authorList>
    </citation>
    <scope>NUCLEOTIDE SEQUENCE [LARGE SCALE GENOMIC DNA]</scope>
</reference>
<dbReference type="Proteomes" id="UP001497480">
    <property type="component" value="Unassembled WGS sequence"/>
</dbReference>